<evidence type="ECO:0000313" key="17">
    <source>
        <dbReference type="Proteomes" id="UP000074119"/>
    </source>
</evidence>
<evidence type="ECO:0000256" key="10">
    <source>
        <dbReference type="RuleBase" id="RU004004"/>
    </source>
</evidence>
<comment type="subcellular location">
    <subcellularLocation>
        <location evidence="1 10">Cell outer membrane</location>
    </subcellularLocation>
</comment>
<dbReference type="InterPro" id="IPR013356">
    <property type="entry name" value="T2SS_GspD"/>
</dbReference>
<dbReference type="GO" id="GO:0009279">
    <property type="term" value="C:cell outer membrane"/>
    <property type="evidence" value="ECO:0007669"/>
    <property type="project" value="UniProtKB-SubCell"/>
</dbReference>
<dbReference type="GO" id="GO:0015628">
    <property type="term" value="P:protein secretion by the type II secretion system"/>
    <property type="evidence" value="ECO:0007669"/>
    <property type="project" value="InterPro"/>
</dbReference>
<dbReference type="Pfam" id="PF21305">
    <property type="entry name" value="type_II_gspD_N0"/>
    <property type="match status" value="1"/>
</dbReference>
<evidence type="ECO:0000259" key="14">
    <source>
        <dbReference type="Pfam" id="PF03958"/>
    </source>
</evidence>
<dbReference type="InterPro" id="IPR050810">
    <property type="entry name" value="Bact_Secretion_Sys_Channel"/>
</dbReference>
<evidence type="ECO:0000256" key="5">
    <source>
        <dbReference type="ARBA" id="ARBA00022692"/>
    </source>
</evidence>
<evidence type="ECO:0000256" key="3">
    <source>
        <dbReference type="ARBA" id="ARBA00022448"/>
    </source>
</evidence>
<dbReference type="InterPro" id="IPR049371">
    <property type="entry name" value="GspD-like_N0"/>
</dbReference>
<keyword evidence="6 12" id="KW-0732">Signal</keyword>
<dbReference type="InterPro" id="IPR038591">
    <property type="entry name" value="NolW-like_sf"/>
</dbReference>
<feature type="domain" description="Type II/III secretion system secretin-like" evidence="13">
    <location>
        <begin position="436"/>
        <end position="598"/>
    </location>
</feature>
<accession>A0A127M4E2</accession>
<evidence type="ECO:0000256" key="9">
    <source>
        <dbReference type="ARBA" id="ARBA00023237"/>
    </source>
</evidence>
<evidence type="ECO:0000256" key="11">
    <source>
        <dbReference type="SAM" id="MobiDB-lite"/>
    </source>
</evidence>
<keyword evidence="9" id="KW-0998">Cell outer membrane</keyword>
<evidence type="ECO:0000256" key="4">
    <source>
        <dbReference type="ARBA" id="ARBA00022452"/>
    </source>
</evidence>
<feature type="domain" description="NolW-like" evidence="14">
    <location>
        <begin position="127"/>
        <end position="183"/>
    </location>
</feature>
<dbReference type="Proteomes" id="UP000074119">
    <property type="component" value="Chromosome"/>
</dbReference>
<keyword evidence="7" id="KW-0653">Protein transport</keyword>
<feature type="domain" description="NolW-like" evidence="14">
    <location>
        <begin position="192"/>
        <end position="257"/>
    </location>
</feature>
<evidence type="ECO:0000256" key="8">
    <source>
        <dbReference type="ARBA" id="ARBA00023136"/>
    </source>
</evidence>
<name>A0A127M4E2_9GAMM</name>
<feature type="signal peptide" evidence="12">
    <location>
        <begin position="1"/>
        <end position="24"/>
    </location>
</feature>
<dbReference type="RefSeq" id="WP_008247301.1">
    <property type="nucleotide sequence ID" value="NZ_CP014544.1"/>
</dbReference>
<dbReference type="InterPro" id="IPR004846">
    <property type="entry name" value="T2SS/T3SS_dom"/>
</dbReference>
<evidence type="ECO:0000256" key="2">
    <source>
        <dbReference type="ARBA" id="ARBA00006980"/>
    </source>
</evidence>
<dbReference type="PANTHER" id="PTHR30332">
    <property type="entry name" value="PROBABLE GENERAL SECRETION PATHWAY PROTEIN D"/>
    <property type="match status" value="1"/>
</dbReference>
<dbReference type="InterPro" id="IPR005644">
    <property type="entry name" value="NolW-like"/>
</dbReference>
<evidence type="ECO:0000256" key="12">
    <source>
        <dbReference type="SAM" id="SignalP"/>
    </source>
</evidence>
<dbReference type="Pfam" id="PF03958">
    <property type="entry name" value="Secretin_N"/>
    <property type="match status" value="3"/>
</dbReference>
<dbReference type="PRINTS" id="PR00811">
    <property type="entry name" value="BCTERIALGSPD"/>
</dbReference>
<protein>
    <submittedName>
        <fullName evidence="16">Type II secretion system protein GspD</fullName>
    </submittedName>
</protein>
<sequence>MKSLLLKLSITFCLFLTVSGTALAERFELDMQNVDIGEFIDTVAKLTGKTIVVDSRVKGKITVQSHRKLDADELYQIFLLQLGVEGYSAIEVGDGILKVIPNQAAKIEGIEVQLGRNATGRSESIITRIAQLQNADADELVKSLRPLVDNKVGVITSYADSNIILITDRESNVRRLMSIINAINSVDSQLMETVVLKNSSAEEVERILTKVLSQQTRKRGASKPVVAADPRTNTLILFGDDEARSYLRRLVVDLDSEVSSQSNIRVQYLKYAKAVDLAPVLKSISDTIVKGDQAAGRPAAAGDSSSLINIEAHEQTNSIVLSGSPHIITDLLSVIRDLDIRRAQVLVEAIIIEVSDNRAKELGVQWLFKGANGGNQPAGGINFGGGASGSSSTPGIISLLAGEEAAAAAASGVRGAAIGLGKLRDGAFSFATLLTALASDSESNILSTPSLLTLDNEEASILVGQEIPVITGSTASSTNTNPFQTISRQEVGIKLLFTPQINEGDAVQLNIEQEVSSLSPSTNAADVITNKRTIKTSVLVNDGATIVLGGLIDDQVTEQTAKVPLLGDIPILGRLFRSDSTSKVKRNLMVFIRPTIVRDQATLSDLSARKYNFIRAEQLVKAEQGINLFPFTDLAVLPEWTGMDASPPNILPHKPVPPPMSPAEDAVEKRQIQPSSDKRSEVPSERQPNDDKATAPELHADCETEGDCAKADLVSVNEASH</sequence>
<dbReference type="NCBIfam" id="TIGR02517">
    <property type="entry name" value="type_II_gspD"/>
    <property type="match status" value="1"/>
</dbReference>
<feature type="chain" id="PRO_5007274998" evidence="12">
    <location>
        <begin position="25"/>
        <end position="721"/>
    </location>
</feature>
<gene>
    <name evidence="16" type="ORF">AZF00_07000</name>
</gene>
<evidence type="ECO:0000259" key="13">
    <source>
        <dbReference type="Pfam" id="PF00263"/>
    </source>
</evidence>
<dbReference type="GO" id="GO:0015627">
    <property type="term" value="C:type II protein secretion system complex"/>
    <property type="evidence" value="ECO:0007669"/>
    <property type="project" value="InterPro"/>
</dbReference>
<dbReference type="AlphaFoldDB" id="A0A127M4E2"/>
<evidence type="ECO:0000313" key="16">
    <source>
        <dbReference type="EMBL" id="AMO68066.1"/>
    </source>
</evidence>
<dbReference type="STRING" id="1470434.AZF00_07000"/>
<dbReference type="Pfam" id="PF00263">
    <property type="entry name" value="Secretin"/>
    <property type="match status" value="1"/>
</dbReference>
<evidence type="ECO:0000256" key="1">
    <source>
        <dbReference type="ARBA" id="ARBA00004442"/>
    </source>
</evidence>
<reference evidence="16 17" key="1">
    <citation type="submission" date="2015-12" db="EMBL/GenBank/DDBJ databases">
        <authorList>
            <person name="Shamseldin A."/>
            <person name="Moawad H."/>
            <person name="Abd El-Rahim W.M."/>
            <person name="Sadowsky M.J."/>
        </authorList>
    </citation>
    <scope>NUCLEOTIDE SEQUENCE [LARGE SCALE GENOMIC DNA]</scope>
    <source>
        <strain evidence="16 17">SM2</strain>
    </source>
</reference>
<evidence type="ECO:0000256" key="7">
    <source>
        <dbReference type="ARBA" id="ARBA00022927"/>
    </source>
</evidence>
<dbReference type="EMBL" id="CP014544">
    <property type="protein sequence ID" value="AMO68066.1"/>
    <property type="molecule type" value="Genomic_DNA"/>
</dbReference>
<dbReference type="KEGG" id="zal:AZF00_07000"/>
<organism evidence="16 17">
    <name type="scientific">Zhongshania aliphaticivorans</name>
    <dbReference type="NCBI Taxonomy" id="1470434"/>
    <lineage>
        <taxon>Bacteria</taxon>
        <taxon>Pseudomonadati</taxon>
        <taxon>Pseudomonadota</taxon>
        <taxon>Gammaproteobacteria</taxon>
        <taxon>Cellvibrionales</taxon>
        <taxon>Spongiibacteraceae</taxon>
        <taxon>Zhongshania</taxon>
    </lineage>
</organism>
<feature type="domain" description="GspD-like N0" evidence="15">
    <location>
        <begin position="29"/>
        <end position="99"/>
    </location>
</feature>
<dbReference type="PANTHER" id="PTHR30332:SF24">
    <property type="entry name" value="SECRETIN GSPD-RELATED"/>
    <property type="match status" value="1"/>
</dbReference>
<keyword evidence="8" id="KW-0472">Membrane</keyword>
<keyword evidence="5" id="KW-0812">Transmembrane</keyword>
<keyword evidence="3 10" id="KW-0813">Transport</keyword>
<feature type="domain" description="NolW-like" evidence="14">
    <location>
        <begin position="265"/>
        <end position="344"/>
    </location>
</feature>
<feature type="compositionally biased region" description="Basic and acidic residues" evidence="11">
    <location>
        <begin position="666"/>
        <end position="708"/>
    </location>
</feature>
<evidence type="ECO:0000259" key="15">
    <source>
        <dbReference type="Pfam" id="PF21305"/>
    </source>
</evidence>
<dbReference type="InterPro" id="IPR001775">
    <property type="entry name" value="GspD/PilQ"/>
</dbReference>
<proteinExistence type="inferred from homology"/>
<dbReference type="Gene3D" id="3.30.1370.120">
    <property type="match status" value="3"/>
</dbReference>
<comment type="similarity">
    <text evidence="2">Belongs to the bacterial secretin family. GSP D subfamily.</text>
</comment>
<evidence type="ECO:0000256" key="6">
    <source>
        <dbReference type="ARBA" id="ARBA00022729"/>
    </source>
</evidence>
<feature type="region of interest" description="Disordered" evidence="11">
    <location>
        <begin position="647"/>
        <end position="708"/>
    </location>
</feature>
<keyword evidence="4" id="KW-1134">Transmembrane beta strand</keyword>